<keyword evidence="1" id="KW-1133">Transmembrane helix</keyword>
<dbReference type="InterPro" id="IPR002881">
    <property type="entry name" value="DUF58"/>
</dbReference>
<gene>
    <name evidence="3" type="ORF">CLV59_101293</name>
</gene>
<protein>
    <submittedName>
        <fullName evidence="3">Uncharacterized protein (DUF58 family)</fullName>
    </submittedName>
</protein>
<dbReference type="EMBL" id="QLMA01000001">
    <property type="protein sequence ID" value="RAJ87541.1"/>
    <property type="molecule type" value="Genomic_DNA"/>
</dbReference>
<sequence>MPGAIKSNFYQKLFFRNRFYLLVGADILLFLVAFFIPALFLLGILSVVLTVVLVLVDMLLLLTKSRDAMVADRALANRLSNGDPNEVKLVVRNGYPFPVTVTVLEEVPLQFQWRDFTLQTQMAAGGEHTFTYSLRPVERGVYAFGNTNVYVHTALGLISRRFVIDNPIEVGVYPSFQQLRNYSLKSFIAQMDTTGIHRKRMVGHSMEFDHIKSYTKGDDVRTLNWKATARTGTLMVNSFVEEKSQQIYCVIDKGRAMRMPFDGLALLDYAINSTLVFSNIALSKGDKAGLITFTEKKMEMIPASSKMVQLNTILESLYAQETQWQESDYESLSVQLRSRLSQRSLLVLYTNFESMSGLQRQLPYLRRLAKYHLLLVVFFENTELKKVTEDVAYDLEGIYKQTIAQKFAYDKRLIAKELGKYGIMSILTPPEQLTVNVVNKYLELKSRMLI</sequence>
<dbReference type="AlphaFoldDB" id="A0A327WDA3"/>
<evidence type="ECO:0000313" key="3">
    <source>
        <dbReference type="EMBL" id="RAJ87541.1"/>
    </source>
</evidence>
<organism evidence="3 4">
    <name type="scientific">Chitinophaga dinghuensis</name>
    <dbReference type="NCBI Taxonomy" id="1539050"/>
    <lineage>
        <taxon>Bacteria</taxon>
        <taxon>Pseudomonadati</taxon>
        <taxon>Bacteroidota</taxon>
        <taxon>Chitinophagia</taxon>
        <taxon>Chitinophagales</taxon>
        <taxon>Chitinophagaceae</taxon>
        <taxon>Chitinophaga</taxon>
    </lineage>
</organism>
<comment type="caution">
    <text evidence="3">The sequence shown here is derived from an EMBL/GenBank/DDBJ whole genome shotgun (WGS) entry which is preliminary data.</text>
</comment>
<dbReference type="PANTHER" id="PTHR33608:SF3">
    <property type="entry name" value="SLR2013 PROTEIN"/>
    <property type="match status" value="1"/>
</dbReference>
<keyword evidence="4" id="KW-1185">Reference proteome</keyword>
<dbReference type="Pfam" id="PF01882">
    <property type="entry name" value="DUF58"/>
    <property type="match status" value="1"/>
</dbReference>
<feature type="transmembrane region" description="Helical" evidence="1">
    <location>
        <begin position="19"/>
        <end position="36"/>
    </location>
</feature>
<evidence type="ECO:0000256" key="1">
    <source>
        <dbReference type="SAM" id="Phobius"/>
    </source>
</evidence>
<accession>A0A327WDA3</accession>
<dbReference type="Proteomes" id="UP000249819">
    <property type="component" value="Unassembled WGS sequence"/>
</dbReference>
<dbReference type="PANTHER" id="PTHR33608">
    <property type="entry name" value="BLL2464 PROTEIN"/>
    <property type="match status" value="1"/>
</dbReference>
<feature type="domain" description="DUF58" evidence="2">
    <location>
        <begin position="212"/>
        <end position="375"/>
    </location>
</feature>
<dbReference type="RefSeq" id="WP_170137615.1">
    <property type="nucleotide sequence ID" value="NZ_QLMA01000001.1"/>
</dbReference>
<evidence type="ECO:0000313" key="4">
    <source>
        <dbReference type="Proteomes" id="UP000249819"/>
    </source>
</evidence>
<proteinExistence type="predicted"/>
<feature type="transmembrane region" description="Helical" evidence="1">
    <location>
        <begin position="42"/>
        <end position="63"/>
    </location>
</feature>
<reference evidence="3 4" key="1">
    <citation type="submission" date="2018-06" db="EMBL/GenBank/DDBJ databases">
        <title>Genomic Encyclopedia of Archaeal and Bacterial Type Strains, Phase II (KMG-II): from individual species to whole genera.</title>
        <authorList>
            <person name="Goeker M."/>
        </authorList>
    </citation>
    <scope>NUCLEOTIDE SEQUENCE [LARGE SCALE GENOMIC DNA]</scope>
    <source>
        <strain evidence="3 4">DSM 29821</strain>
    </source>
</reference>
<name>A0A327WDA3_9BACT</name>
<keyword evidence="1" id="KW-0472">Membrane</keyword>
<evidence type="ECO:0000259" key="2">
    <source>
        <dbReference type="Pfam" id="PF01882"/>
    </source>
</evidence>
<keyword evidence="1" id="KW-0812">Transmembrane</keyword>